<evidence type="ECO:0000313" key="2">
    <source>
        <dbReference type="Proteomes" id="UP000515121"/>
    </source>
</evidence>
<protein>
    <submittedName>
        <fullName evidence="3">Zinc finger CCCH domain-containing protein 24-like isoform X2</fullName>
    </submittedName>
</protein>
<dbReference type="Proteomes" id="UP000515121">
    <property type="component" value="Unplaced"/>
</dbReference>
<feature type="region of interest" description="Disordered" evidence="1">
    <location>
        <begin position="1"/>
        <end position="53"/>
    </location>
</feature>
<feature type="compositionally biased region" description="Polar residues" evidence="1">
    <location>
        <begin position="22"/>
        <end position="53"/>
    </location>
</feature>
<accession>A0A6P5ZLZ5</accession>
<sequence>MVTCEEKDSHKTNAHNDRESSCQEPENFSSENDGKELQNQLRGSSTSKDGNSSVQQFKNVVAIVDPPCMVPHPTVIKAL</sequence>
<evidence type="ECO:0000313" key="3">
    <source>
        <dbReference type="RefSeq" id="XP_022753859.1"/>
    </source>
</evidence>
<reference evidence="3" key="1">
    <citation type="submission" date="2025-08" db="UniProtKB">
        <authorList>
            <consortium name="RefSeq"/>
        </authorList>
    </citation>
    <scope>IDENTIFICATION</scope>
    <source>
        <tissue evidence="3">Fruit stalk</tissue>
    </source>
</reference>
<name>A0A6P5ZLZ5_DURZI</name>
<dbReference type="GeneID" id="111302186"/>
<keyword evidence="2" id="KW-1185">Reference proteome</keyword>
<organism evidence="2 3">
    <name type="scientific">Durio zibethinus</name>
    <name type="common">Durian</name>
    <dbReference type="NCBI Taxonomy" id="66656"/>
    <lineage>
        <taxon>Eukaryota</taxon>
        <taxon>Viridiplantae</taxon>
        <taxon>Streptophyta</taxon>
        <taxon>Embryophyta</taxon>
        <taxon>Tracheophyta</taxon>
        <taxon>Spermatophyta</taxon>
        <taxon>Magnoliopsida</taxon>
        <taxon>eudicotyledons</taxon>
        <taxon>Gunneridae</taxon>
        <taxon>Pentapetalae</taxon>
        <taxon>rosids</taxon>
        <taxon>malvids</taxon>
        <taxon>Malvales</taxon>
        <taxon>Malvaceae</taxon>
        <taxon>Helicteroideae</taxon>
        <taxon>Durio</taxon>
    </lineage>
</organism>
<feature type="compositionally biased region" description="Basic and acidic residues" evidence="1">
    <location>
        <begin position="1"/>
        <end position="21"/>
    </location>
</feature>
<dbReference type="RefSeq" id="XP_022753859.1">
    <property type="nucleotide sequence ID" value="XM_022898124.1"/>
</dbReference>
<dbReference type="AlphaFoldDB" id="A0A6P5ZLZ5"/>
<evidence type="ECO:0000256" key="1">
    <source>
        <dbReference type="SAM" id="MobiDB-lite"/>
    </source>
</evidence>
<proteinExistence type="predicted"/>
<gene>
    <name evidence="3" type="primary">LOC111302186</name>
</gene>